<dbReference type="GO" id="GO:0042132">
    <property type="term" value="F:fructose 1,6-bisphosphate 1-phosphatase activity"/>
    <property type="evidence" value="ECO:0007669"/>
    <property type="project" value="TreeGrafter"/>
</dbReference>
<dbReference type="Gene3D" id="3.30.540.10">
    <property type="entry name" value="Fructose-1,6-Bisphosphatase, subunit A, domain 1"/>
    <property type="match status" value="1"/>
</dbReference>
<evidence type="ECO:0000259" key="7">
    <source>
        <dbReference type="Pfam" id="PF00316"/>
    </source>
</evidence>
<dbReference type="Gene3D" id="3.40.190.80">
    <property type="match status" value="1"/>
</dbReference>
<gene>
    <name evidence="9" type="ORF">CYMTET_48865</name>
</gene>
<evidence type="ECO:0000256" key="5">
    <source>
        <dbReference type="ARBA" id="ARBA00023277"/>
    </source>
</evidence>
<evidence type="ECO:0000256" key="1">
    <source>
        <dbReference type="ARBA" id="ARBA00010941"/>
    </source>
</evidence>
<keyword evidence="10" id="KW-1185">Reference proteome</keyword>
<dbReference type="AlphaFoldDB" id="A0AAE0BRB5"/>
<feature type="domain" description="Fructose-1-6-bisphosphatase class 1 C-terminal" evidence="8">
    <location>
        <begin position="271"/>
        <end position="396"/>
    </location>
</feature>
<proteinExistence type="inferred from homology"/>
<evidence type="ECO:0000256" key="3">
    <source>
        <dbReference type="ARBA" id="ARBA00022801"/>
    </source>
</evidence>
<keyword evidence="2" id="KW-0479">Metal-binding</keyword>
<dbReference type="HAMAP" id="MF_01855">
    <property type="entry name" value="FBPase_class1"/>
    <property type="match status" value="1"/>
</dbReference>
<evidence type="ECO:0000313" key="10">
    <source>
        <dbReference type="Proteomes" id="UP001190700"/>
    </source>
</evidence>
<evidence type="ECO:0000256" key="6">
    <source>
        <dbReference type="ARBA" id="ARBA00024331"/>
    </source>
</evidence>
<dbReference type="CDD" id="cd00354">
    <property type="entry name" value="FBPase"/>
    <property type="match status" value="1"/>
</dbReference>
<dbReference type="GO" id="GO:0046872">
    <property type="term" value="F:metal ion binding"/>
    <property type="evidence" value="ECO:0007669"/>
    <property type="project" value="UniProtKB-KW"/>
</dbReference>
<reference evidence="9 10" key="1">
    <citation type="journal article" date="2015" name="Genome Biol. Evol.">
        <title>Comparative Genomics of a Bacterivorous Green Alga Reveals Evolutionary Causalities and Consequences of Phago-Mixotrophic Mode of Nutrition.</title>
        <authorList>
            <person name="Burns J.A."/>
            <person name="Paasch A."/>
            <person name="Narechania A."/>
            <person name="Kim E."/>
        </authorList>
    </citation>
    <scope>NUCLEOTIDE SEQUENCE [LARGE SCALE GENOMIC DNA]</scope>
    <source>
        <strain evidence="9 10">PLY_AMNH</strain>
    </source>
</reference>
<keyword evidence="4" id="KW-0460">Magnesium</keyword>
<dbReference type="SUPFAM" id="SSF56655">
    <property type="entry name" value="Carbohydrate phosphatase"/>
    <property type="match status" value="1"/>
</dbReference>
<dbReference type="EMBL" id="LGRX02033407">
    <property type="protein sequence ID" value="KAK3241361.1"/>
    <property type="molecule type" value="Genomic_DNA"/>
</dbReference>
<dbReference type="InterPro" id="IPR044015">
    <property type="entry name" value="FBPase_C_dom"/>
</dbReference>
<dbReference type="GO" id="GO:0005986">
    <property type="term" value="P:sucrose biosynthetic process"/>
    <property type="evidence" value="ECO:0007669"/>
    <property type="project" value="TreeGrafter"/>
</dbReference>
<feature type="domain" description="Fructose-1-6-bisphosphatase class I N-terminal" evidence="7">
    <location>
        <begin position="99"/>
        <end position="245"/>
    </location>
</feature>
<evidence type="ECO:0000259" key="8">
    <source>
        <dbReference type="Pfam" id="PF18913"/>
    </source>
</evidence>
<comment type="pathway">
    <text evidence="6">Carbohydrate biosynthesis.</text>
</comment>
<dbReference type="PANTHER" id="PTHR11556:SF35">
    <property type="entry name" value="SEDOHEPTULOSE-1,7-BISPHOSPHATASE, CHLOROPLASTIC"/>
    <property type="match status" value="1"/>
</dbReference>
<keyword evidence="5" id="KW-0119">Carbohydrate metabolism</keyword>
<dbReference type="GO" id="GO:0030388">
    <property type="term" value="P:fructose 1,6-bisphosphate metabolic process"/>
    <property type="evidence" value="ECO:0007669"/>
    <property type="project" value="TreeGrafter"/>
</dbReference>
<dbReference type="GO" id="GO:0006000">
    <property type="term" value="P:fructose metabolic process"/>
    <property type="evidence" value="ECO:0007669"/>
    <property type="project" value="TreeGrafter"/>
</dbReference>
<evidence type="ECO:0000256" key="2">
    <source>
        <dbReference type="ARBA" id="ARBA00022723"/>
    </source>
</evidence>
<comment type="caution">
    <text evidence="9">The sequence shown here is derived from an EMBL/GenBank/DDBJ whole genome shotgun (WGS) entry which is preliminary data.</text>
</comment>
<sequence length="399" mass="42696">MASFTCSTVNVARNVAAPVASNSRRAAAPKASTAPVAFSKAQSVSMGKSSSVSRDVRMRDGEYGASGTSFYTTTEKQDSYDDLDTVLNEKCSDPMVRAVVVEMLEACADITDALRSALVTVEGSSNTFGDAQLSVDVIADEIMWKACMESKVVAWGASEEEPEVKKCNPNGEYTVCWDPLDGSSIVDNNWAVGTMIGIWGSKSGTGEDGLIGATGRDQVTSLIALYGPRTTVLVGLDDGVYEFSYGCTPEGCVLPDGSFAPWICSRSRITIDEDCKIFSPANMRAAQEVEGYKHLLDHYMEKRYTLRYSGGLVPDVYQQFTKNQGVFSNPTSTTSPAKLRLAFEASPFGLLVEMAGGKTSDGVTGGSVLDVPITAVDQRTALCIGSANEVDRFNEFICP</sequence>
<dbReference type="PANTHER" id="PTHR11556">
    <property type="entry name" value="FRUCTOSE-1,6-BISPHOSPHATASE-RELATED"/>
    <property type="match status" value="1"/>
</dbReference>
<dbReference type="GO" id="GO:0006002">
    <property type="term" value="P:fructose 6-phosphate metabolic process"/>
    <property type="evidence" value="ECO:0007669"/>
    <property type="project" value="TreeGrafter"/>
</dbReference>
<dbReference type="Proteomes" id="UP001190700">
    <property type="component" value="Unassembled WGS sequence"/>
</dbReference>
<dbReference type="GO" id="GO:0005737">
    <property type="term" value="C:cytoplasm"/>
    <property type="evidence" value="ECO:0007669"/>
    <property type="project" value="TreeGrafter"/>
</dbReference>
<dbReference type="Pfam" id="PF00316">
    <property type="entry name" value="FBPase"/>
    <property type="match status" value="1"/>
</dbReference>
<dbReference type="GO" id="GO:0006094">
    <property type="term" value="P:gluconeogenesis"/>
    <property type="evidence" value="ECO:0007669"/>
    <property type="project" value="TreeGrafter"/>
</dbReference>
<dbReference type="InterPro" id="IPR033391">
    <property type="entry name" value="FBPase_N"/>
</dbReference>
<dbReference type="InterPro" id="IPR023079">
    <property type="entry name" value="SBPase"/>
</dbReference>
<name>A0AAE0BRB5_9CHLO</name>
<accession>A0AAE0BRB5</accession>
<keyword evidence="3" id="KW-0378">Hydrolase</keyword>
<protein>
    <submittedName>
        <fullName evidence="9">Uncharacterized protein</fullName>
    </submittedName>
</protein>
<evidence type="ECO:0000313" key="9">
    <source>
        <dbReference type="EMBL" id="KAK3241361.1"/>
    </source>
</evidence>
<evidence type="ECO:0000256" key="4">
    <source>
        <dbReference type="ARBA" id="ARBA00022842"/>
    </source>
</evidence>
<comment type="similarity">
    <text evidence="1">Belongs to the FBPase class 1 family.</text>
</comment>
<dbReference type="PRINTS" id="PR01958">
    <property type="entry name" value="S17BPHPHTASE"/>
</dbReference>
<organism evidence="9 10">
    <name type="scientific">Cymbomonas tetramitiformis</name>
    <dbReference type="NCBI Taxonomy" id="36881"/>
    <lineage>
        <taxon>Eukaryota</taxon>
        <taxon>Viridiplantae</taxon>
        <taxon>Chlorophyta</taxon>
        <taxon>Pyramimonadophyceae</taxon>
        <taxon>Pyramimonadales</taxon>
        <taxon>Pyramimonadaceae</taxon>
        <taxon>Cymbomonas</taxon>
    </lineage>
</organism>
<dbReference type="Pfam" id="PF18913">
    <property type="entry name" value="FBPase_C"/>
    <property type="match status" value="1"/>
</dbReference>
<dbReference type="InterPro" id="IPR000146">
    <property type="entry name" value="FBPase_class-1"/>
</dbReference>